<dbReference type="PANTHER" id="PTHR15173:SF2">
    <property type="entry name" value="HYPOCRETIN NEUROPEPTIDE PRECURSOR"/>
    <property type="match status" value="1"/>
</dbReference>
<dbReference type="GO" id="GO:0005791">
    <property type="term" value="C:rough endoplasmic reticulum"/>
    <property type="evidence" value="ECO:0007669"/>
    <property type="project" value="UniProtKB-SubCell"/>
</dbReference>
<evidence type="ECO:0000256" key="18">
    <source>
        <dbReference type="ARBA" id="ARBA00046224"/>
    </source>
</evidence>
<comment type="subcellular location">
    <subcellularLocation>
        <location evidence="2">Cytoplasmic vesicle</location>
    </subcellularLocation>
    <subcellularLocation>
        <location evidence="1">Rough endoplasmic reticulum</location>
    </subcellularLocation>
    <subcellularLocation>
        <location evidence="11">Synapse</location>
    </subcellularLocation>
</comment>
<dbReference type="GO" id="GO:0046928">
    <property type="term" value="P:regulation of neurotransmitter secretion"/>
    <property type="evidence" value="ECO:0007669"/>
    <property type="project" value="TreeGrafter"/>
</dbReference>
<evidence type="ECO:0000256" key="14">
    <source>
        <dbReference type="ARBA" id="ARBA00034354"/>
    </source>
</evidence>
<evidence type="ECO:0000256" key="15">
    <source>
        <dbReference type="ARBA" id="ARBA00034367"/>
    </source>
</evidence>
<dbReference type="GO" id="GO:0048471">
    <property type="term" value="C:perinuclear region of cytoplasm"/>
    <property type="evidence" value="ECO:0007669"/>
    <property type="project" value="TreeGrafter"/>
</dbReference>
<keyword evidence="9" id="KW-0527">Neuropeptide</keyword>
<evidence type="ECO:0000256" key="17">
    <source>
        <dbReference type="ARBA" id="ARBA00045659"/>
    </source>
</evidence>
<dbReference type="STRING" id="1676925.ENSPKIP00000013911"/>
<protein>
    <recommendedName>
        <fullName evidence="12">Hypocretin neuropeptide precursor</fullName>
    </recommendedName>
    <alternativeName>
        <fullName evidence="16">Hypocretin</fullName>
    </alternativeName>
    <alternativeName>
        <fullName evidence="13">Orexin precursor</fullName>
    </alternativeName>
    <alternativeName>
        <fullName evidence="15">Prepro-orexin</fullName>
    </alternativeName>
    <alternativeName>
        <fullName evidence="14">Preprohypocretin</fullName>
    </alternativeName>
</protein>
<evidence type="ECO:0000256" key="7">
    <source>
        <dbReference type="ARBA" id="ARBA00023157"/>
    </source>
</evidence>
<evidence type="ECO:0000256" key="5">
    <source>
        <dbReference type="ARBA" id="ARBA00022824"/>
    </source>
</evidence>
<dbReference type="Proteomes" id="UP000261540">
    <property type="component" value="Unplaced"/>
</dbReference>
<reference evidence="20" key="2">
    <citation type="submission" date="2025-09" db="UniProtKB">
        <authorList>
            <consortium name="Ensembl"/>
        </authorList>
    </citation>
    <scope>IDENTIFICATION</scope>
</reference>
<dbReference type="GO" id="GO:0042594">
    <property type="term" value="P:response to starvation"/>
    <property type="evidence" value="ECO:0007669"/>
    <property type="project" value="TreeGrafter"/>
</dbReference>
<dbReference type="GO" id="GO:0001659">
    <property type="term" value="P:temperature homeostasis"/>
    <property type="evidence" value="ECO:0007669"/>
    <property type="project" value="TreeGrafter"/>
</dbReference>
<keyword evidence="8" id="KW-0873">Pyrrolidone carboxylic acid</keyword>
<dbReference type="AlphaFoldDB" id="A0A3B3R8F2"/>
<evidence type="ECO:0000256" key="11">
    <source>
        <dbReference type="ARBA" id="ARBA00034103"/>
    </source>
</evidence>
<evidence type="ECO:0000256" key="12">
    <source>
        <dbReference type="ARBA" id="ARBA00034336"/>
    </source>
</evidence>
<dbReference type="GO" id="GO:0030431">
    <property type="term" value="P:sleep"/>
    <property type="evidence" value="ECO:0007669"/>
    <property type="project" value="TreeGrafter"/>
</dbReference>
<reference evidence="20" key="1">
    <citation type="submission" date="2025-08" db="UniProtKB">
        <authorList>
            <consortium name="Ensembl"/>
        </authorList>
    </citation>
    <scope>IDENTIFICATION</scope>
</reference>
<dbReference type="GO" id="GO:0042755">
    <property type="term" value="P:eating behavior"/>
    <property type="evidence" value="ECO:0007669"/>
    <property type="project" value="TreeGrafter"/>
</dbReference>
<dbReference type="Pfam" id="PF02072">
    <property type="entry name" value="Orexin"/>
    <property type="match status" value="1"/>
</dbReference>
<evidence type="ECO:0000313" key="20">
    <source>
        <dbReference type="Ensembl" id="ENSPKIP00000013911.1"/>
    </source>
</evidence>
<evidence type="ECO:0000313" key="21">
    <source>
        <dbReference type="Proteomes" id="UP000261540"/>
    </source>
</evidence>
<dbReference type="InterPro" id="IPR001704">
    <property type="entry name" value="Orexin"/>
</dbReference>
<evidence type="ECO:0000256" key="19">
    <source>
        <dbReference type="SAM" id="SignalP"/>
    </source>
</evidence>
<keyword evidence="7" id="KW-1015">Disulfide bond</keyword>
<keyword evidence="19" id="KW-0732">Signal</keyword>
<evidence type="ECO:0000256" key="4">
    <source>
        <dbReference type="ARBA" id="ARBA00022815"/>
    </source>
</evidence>
<evidence type="ECO:0000256" key="2">
    <source>
        <dbReference type="ARBA" id="ARBA00004541"/>
    </source>
</evidence>
<evidence type="ECO:0000256" key="9">
    <source>
        <dbReference type="ARBA" id="ARBA00023320"/>
    </source>
</evidence>
<dbReference type="GO" id="GO:0051971">
    <property type="term" value="P:positive regulation of transmission of nerve impulse"/>
    <property type="evidence" value="ECO:0007669"/>
    <property type="project" value="TreeGrafter"/>
</dbReference>
<dbReference type="GO" id="GO:0007218">
    <property type="term" value="P:neuropeptide signaling pathway"/>
    <property type="evidence" value="ECO:0007669"/>
    <property type="project" value="UniProtKB-KW"/>
</dbReference>
<dbReference type="GO" id="GO:0031771">
    <property type="term" value="F:type 1 orexin receptor binding"/>
    <property type="evidence" value="ECO:0007669"/>
    <property type="project" value="TreeGrafter"/>
</dbReference>
<keyword evidence="4" id="KW-0027">Amidation</keyword>
<evidence type="ECO:0000256" key="10">
    <source>
        <dbReference type="ARBA" id="ARBA00023329"/>
    </source>
</evidence>
<dbReference type="GO" id="GO:0045202">
    <property type="term" value="C:synapse"/>
    <property type="evidence" value="ECO:0007669"/>
    <property type="project" value="UniProtKB-SubCell"/>
</dbReference>
<evidence type="ECO:0000256" key="16">
    <source>
        <dbReference type="ARBA" id="ARBA00034371"/>
    </source>
</evidence>
<name>A0A3B3R8F2_9TELE</name>
<sequence>MGPSISKKLAASFLITVLLYFSGEANEIRPCCKDRSCSCRLHDLLLGVGNHGAGILTLGKRKAGQPNFRSHLYRLLHGSRDQSEGILTLGKRYSMVPEKWSWWPRVTVKDSEHLNLSSQSVTKKTAVRPTCYAQLQKHCPVKNGL</sequence>
<comment type="function">
    <text evidence="18">Binds to orexin receptor HCRTR2/OX2R only. Stimulates food intake. Modulates pituitary luteinizing hormone secretion in an ovarian steroid-dependent manner.</text>
</comment>
<dbReference type="GO" id="GO:0031410">
    <property type="term" value="C:cytoplasmic vesicle"/>
    <property type="evidence" value="ECO:0007669"/>
    <property type="project" value="UniProtKB-SubCell"/>
</dbReference>
<comment type="function">
    <text evidence="17">Binds to orexin receptors HCRTR1/OX1R and HCRTR2/OX2R with a high affinity. Stimulates food intake. Modulates pituitary luteinizing hormone secretion in an ovarian steroid-dependent manner.</text>
</comment>
<dbReference type="GeneTree" id="ENSGT00390000014272"/>
<evidence type="ECO:0000256" key="8">
    <source>
        <dbReference type="ARBA" id="ARBA00023283"/>
    </source>
</evidence>
<evidence type="ECO:0000256" key="6">
    <source>
        <dbReference type="ARBA" id="ARBA00023018"/>
    </source>
</evidence>
<comment type="similarity">
    <text evidence="3">Belongs to the orexin family.</text>
</comment>
<dbReference type="Ensembl" id="ENSPKIT00000038342.1">
    <property type="protein sequence ID" value="ENSPKIP00000013911.1"/>
    <property type="gene ID" value="ENSPKIG00000001162.1"/>
</dbReference>
<accession>A0A3B3R8F2</accession>
<keyword evidence="10" id="KW-0968">Cytoplasmic vesicle</keyword>
<keyword evidence="6" id="KW-0770">Synapse</keyword>
<proteinExistence type="inferred from homology"/>
<dbReference type="PANTHER" id="PTHR15173">
    <property type="entry name" value="OREXIN"/>
    <property type="match status" value="1"/>
</dbReference>
<evidence type="ECO:0000256" key="13">
    <source>
        <dbReference type="ARBA" id="ARBA00034351"/>
    </source>
</evidence>
<dbReference type="GO" id="GO:0005184">
    <property type="term" value="F:neuropeptide hormone activity"/>
    <property type="evidence" value="ECO:0007669"/>
    <property type="project" value="TreeGrafter"/>
</dbReference>
<evidence type="ECO:0000256" key="3">
    <source>
        <dbReference type="ARBA" id="ARBA00009198"/>
    </source>
</evidence>
<keyword evidence="21" id="KW-1185">Reference proteome</keyword>
<feature type="chain" id="PRO_5017467890" description="Hypocretin neuropeptide precursor" evidence="19">
    <location>
        <begin position="26"/>
        <end position="145"/>
    </location>
</feature>
<organism evidence="20 21">
    <name type="scientific">Paramormyrops kingsleyae</name>
    <dbReference type="NCBI Taxonomy" id="1676925"/>
    <lineage>
        <taxon>Eukaryota</taxon>
        <taxon>Metazoa</taxon>
        <taxon>Chordata</taxon>
        <taxon>Craniata</taxon>
        <taxon>Vertebrata</taxon>
        <taxon>Euteleostomi</taxon>
        <taxon>Actinopterygii</taxon>
        <taxon>Neopterygii</taxon>
        <taxon>Teleostei</taxon>
        <taxon>Osteoglossocephala</taxon>
        <taxon>Osteoglossomorpha</taxon>
        <taxon>Osteoglossiformes</taxon>
        <taxon>Mormyridae</taxon>
        <taxon>Paramormyrops</taxon>
    </lineage>
</organism>
<dbReference type="PRINTS" id="PR01091">
    <property type="entry name" value="OREXINPP"/>
</dbReference>
<evidence type="ECO:0000256" key="1">
    <source>
        <dbReference type="ARBA" id="ARBA00004427"/>
    </source>
</evidence>
<dbReference type="GO" id="GO:0031772">
    <property type="term" value="F:type 2 orexin receptor binding"/>
    <property type="evidence" value="ECO:0007669"/>
    <property type="project" value="TreeGrafter"/>
</dbReference>
<keyword evidence="5" id="KW-0256">Endoplasmic reticulum</keyword>
<feature type="signal peptide" evidence="19">
    <location>
        <begin position="1"/>
        <end position="25"/>
    </location>
</feature>